<keyword evidence="4" id="KW-0274">FAD</keyword>
<evidence type="ECO:0000256" key="5">
    <source>
        <dbReference type="ARBA" id="ARBA00022857"/>
    </source>
</evidence>
<comment type="similarity">
    <text evidence="2">Belongs to the FAD-binding monooxygenase family.</text>
</comment>
<dbReference type="OrthoDB" id="66881at2759"/>
<proteinExistence type="inferred from homology"/>
<keyword evidence="11" id="KW-1185">Reference proteome</keyword>
<dbReference type="PANTHER" id="PTHR43098">
    <property type="entry name" value="L-ORNITHINE N(5)-MONOOXYGENASE-RELATED"/>
    <property type="match status" value="1"/>
</dbReference>
<name>A0A7U2ICD2_PHANO</name>
<dbReference type="Pfam" id="PF07992">
    <property type="entry name" value="Pyr_redox_2"/>
    <property type="match status" value="1"/>
</dbReference>
<feature type="region of interest" description="Disordered" evidence="8">
    <location>
        <begin position="1"/>
        <end position="26"/>
    </location>
</feature>
<dbReference type="InterPro" id="IPR023753">
    <property type="entry name" value="FAD/NAD-binding_dom"/>
</dbReference>
<organism evidence="10 11">
    <name type="scientific">Phaeosphaeria nodorum (strain SN15 / ATCC MYA-4574 / FGSC 10173)</name>
    <name type="common">Glume blotch fungus</name>
    <name type="synonym">Parastagonospora nodorum</name>
    <dbReference type="NCBI Taxonomy" id="321614"/>
    <lineage>
        <taxon>Eukaryota</taxon>
        <taxon>Fungi</taxon>
        <taxon>Dikarya</taxon>
        <taxon>Ascomycota</taxon>
        <taxon>Pezizomycotina</taxon>
        <taxon>Dothideomycetes</taxon>
        <taxon>Pleosporomycetidae</taxon>
        <taxon>Pleosporales</taxon>
        <taxon>Pleosporineae</taxon>
        <taxon>Phaeosphaeriaceae</taxon>
        <taxon>Parastagonospora</taxon>
    </lineage>
</organism>
<evidence type="ECO:0000256" key="7">
    <source>
        <dbReference type="ARBA" id="ARBA00023033"/>
    </source>
</evidence>
<evidence type="ECO:0000256" key="6">
    <source>
        <dbReference type="ARBA" id="ARBA00023002"/>
    </source>
</evidence>
<dbReference type="EMBL" id="CP069044">
    <property type="protein sequence ID" value="QRD07279.1"/>
    <property type="molecule type" value="Genomic_DNA"/>
</dbReference>
<evidence type="ECO:0000256" key="1">
    <source>
        <dbReference type="ARBA" id="ARBA00001974"/>
    </source>
</evidence>
<evidence type="ECO:0000313" key="10">
    <source>
        <dbReference type="EMBL" id="QRD07279.1"/>
    </source>
</evidence>
<evidence type="ECO:0000259" key="9">
    <source>
        <dbReference type="Pfam" id="PF07992"/>
    </source>
</evidence>
<dbReference type="InterPro" id="IPR050775">
    <property type="entry name" value="FAD-binding_Monooxygenases"/>
</dbReference>
<sequence>MQRSLFTQTPSSSAIPLRSDTPNSHPTHTPDVLVIGGGFAGCYLLHHLRLRGFTAKIIESGTDLGGTWHWNSYPGARVDSQWPVYALNIPEIYRKWKWSEHYPGHEEIKRYFRFVGEELGLYRDCVFGETVVDVGWDEGSKSWKVRTEKGLLVHAKHVIACTGFAAKRYFPDWKGLDTFKGEMHHSSFWPKGGVDVKGKKVAVVGTGATGVQIIQEWAKEVGDEGKLTVFQRTPQLGFPMQQRKISEEENEEMMAEIEGIMETSRRTRGGFAFDSERVLKTFDHDEEERERYFTNLWEKGGFRFHGMSYSDMLTDEKANDEAYKFWAKKVRARIKDPRKRELLAPLKKPHLLGGKRPSMEQWYYDIFDQPNVDIVDVRANPIEEIVPEGIRTADGTLHEFDTIALATGFDSVTGGLKAINIRGTEGLLKDKWEKGIWTHLGMTVSSFPNFFIVYGPQAPTAFANGPSAVEPQADWIIAVLDDMRKQGKQRIEATEEAEKKWKERVIAHSVATLRHTVPSGWNGGNIPGKVQEPLSYAGGLSEYRERIDEVRQQGMTGFTVS</sequence>
<evidence type="ECO:0000256" key="8">
    <source>
        <dbReference type="SAM" id="MobiDB-lite"/>
    </source>
</evidence>
<dbReference type="RefSeq" id="XP_001802693.1">
    <property type="nucleotide sequence ID" value="XM_001802641.1"/>
</dbReference>
<dbReference type="GO" id="GO:0004497">
    <property type="term" value="F:monooxygenase activity"/>
    <property type="evidence" value="ECO:0007669"/>
    <property type="project" value="UniProtKB-KW"/>
</dbReference>
<evidence type="ECO:0000256" key="4">
    <source>
        <dbReference type="ARBA" id="ARBA00022827"/>
    </source>
</evidence>
<protein>
    <recommendedName>
        <fullName evidence="9">FAD/NAD(P)-binding domain-containing protein</fullName>
    </recommendedName>
</protein>
<keyword evidence="6" id="KW-0560">Oxidoreductase</keyword>
<dbReference type="OMA" id="VFIRTPC"/>
<dbReference type="AlphaFoldDB" id="A0A7U2ICD2"/>
<dbReference type="KEGG" id="pno:SNOG_12471"/>
<gene>
    <name evidence="10" type="ORF">JI435_124710</name>
</gene>
<reference evidence="11" key="1">
    <citation type="journal article" date="2021" name="BMC Genomics">
        <title>Chromosome-level genome assembly and manually-curated proteome of model necrotroph Parastagonospora nodorum Sn15 reveals a genome-wide trove of candidate effector homologs, and redundancy of virulence-related functions within an accessory chromosome.</title>
        <authorList>
            <person name="Bertazzoni S."/>
            <person name="Jones D.A.B."/>
            <person name="Phan H.T."/>
            <person name="Tan K.-C."/>
            <person name="Hane J.K."/>
        </authorList>
    </citation>
    <scope>NUCLEOTIDE SEQUENCE [LARGE SCALE GENOMIC DNA]</scope>
    <source>
        <strain evidence="11">SN15 / ATCC MYA-4574 / FGSC 10173)</strain>
    </source>
</reference>
<dbReference type="PANTHER" id="PTHR43098:SF3">
    <property type="entry name" value="L-ORNITHINE N(5)-MONOOXYGENASE-RELATED"/>
    <property type="match status" value="1"/>
</dbReference>
<dbReference type="InterPro" id="IPR036188">
    <property type="entry name" value="FAD/NAD-bd_sf"/>
</dbReference>
<evidence type="ECO:0000256" key="3">
    <source>
        <dbReference type="ARBA" id="ARBA00022630"/>
    </source>
</evidence>
<evidence type="ECO:0000313" key="11">
    <source>
        <dbReference type="Proteomes" id="UP000663193"/>
    </source>
</evidence>
<keyword evidence="7" id="KW-0503">Monooxygenase</keyword>
<dbReference type="Gene3D" id="3.50.50.60">
    <property type="entry name" value="FAD/NAD(P)-binding domain"/>
    <property type="match status" value="2"/>
</dbReference>
<comment type="cofactor">
    <cofactor evidence="1">
        <name>FAD</name>
        <dbReference type="ChEBI" id="CHEBI:57692"/>
    </cofactor>
</comment>
<keyword evidence="3" id="KW-0285">Flavoprotein</keyword>
<evidence type="ECO:0000256" key="2">
    <source>
        <dbReference type="ARBA" id="ARBA00010139"/>
    </source>
</evidence>
<dbReference type="SUPFAM" id="SSF51905">
    <property type="entry name" value="FAD/NAD(P)-binding domain"/>
    <property type="match status" value="2"/>
</dbReference>
<accession>A0A7U2ICD2</accession>
<feature type="domain" description="FAD/NAD(P)-binding" evidence="9">
    <location>
        <begin position="31"/>
        <end position="260"/>
    </location>
</feature>
<dbReference type="VEuPathDB" id="FungiDB:JI435_124710"/>
<keyword evidence="5" id="KW-0521">NADP</keyword>
<dbReference type="Proteomes" id="UP000663193">
    <property type="component" value="Chromosome 22"/>
</dbReference>